<feature type="transmembrane region" description="Helical" evidence="8">
    <location>
        <begin position="25"/>
        <end position="46"/>
    </location>
</feature>
<dbReference type="GO" id="GO:0016020">
    <property type="term" value="C:membrane"/>
    <property type="evidence" value="ECO:0007669"/>
    <property type="project" value="UniProtKB-SubCell"/>
</dbReference>
<keyword evidence="6 8" id="KW-0472">Membrane</keyword>
<proteinExistence type="inferred from homology"/>
<reference evidence="9" key="1">
    <citation type="journal article" date="2024" name="Int. J. Syst. Evol. Microbiol.">
        <title>Brooklawnia propionicigenes sp. nov., a facultatively anaerobic, propionate-producing bacterium isolated from a methanogenic reactor treating waste from cattle farms.</title>
        <authorList>
            <person name="Akita Y."/>
            <person name="Ueki A."/>
            <person name="Tonouchi A."/>
            <person name="Sugawara Y."/>
            <person name="Honma S."/>
            <person name="Kaku N."/>
            <person name="Ueki K."/>
        </authorList>
    </citation>
    <scope>NUCLEOTIDE SEQUENCE</scope>
    <source>
        <strain evidence="9">SH051</strain>
    </source>
</reference>
<dbReference type="Proteomes" id="UP001431656">
    <property type="component" value="Chromosome"/>
</dbReference>
<keyword evidence="4 8" id="KW-0812">Transmembrane</keyword>
<dbReference type="KEGG" id="broo:brsh051_22390"/>
<evidence type="ECO:0000256" key="4">
    <source>
        <dbReference type="ARBA" id="ARBA00022692"/>
    </source>
</evidence>
<dbReference type="EMBL" id="AP028056">
    <property type="protein sequence ID" value="BEH02958.1"/>
    <property type="molecule type" value="Genomic_DNA"/>
</dbReference>
<feature type="transmembrane region" description="Helical" evidence="8">
    <location>
        <begin position="361"/>
        <end position="382"/>
    </location>
</feature>
<comment type="subcellular location">
    <subcellularLocation>
        <location evidence="1">Membrane</location>
        <topology evidence="1">Multi-pass membrane protein</topology>
    </subcellularLocation>
</comment>
<feature type="transmembrane region" description="Helical" evidence="8">
    <location>
        <begin position="207"/>
        <end position="226"/>
    </location>
</feature>
<sequence length="486" mass="50951">MGVVNAPRATGYDACVQQTGRGRMVGLAGTLLLAVSAWLASPWGLGFAGRSNPLPIRWAHTLPAALGVVLLFAGWLMMRGTDQKNAWRTFAVWCLPLLVCPPLLSKDVWAYLEQGWLVLQGFDPYHTAISSVGGPFASRVDTYWKYTTTVYPPLALLIQAAMVAISGASPLWSLFAMRIPGLASVIAIGACLPRIGRAAGQSAGNALWFGILNPLVIVHFIGGGHNDSWAVALGVLGIWTALRRPAWWPLGCVAVGLGMAVKQPLGLMMVAVALAGVALGHSPSDLTARQAWRKIFPQALWRLPVGLAATAAGFAIPTLASGWGLGWATGSGSPQSAGSQSIAHTVAATIEMFTSVSLRGAMSVVGPIFLIIGAVAIGWLGLRLGATRPIAFTAWALIVFAFSYPSLQPWYVLWGGVLLGAVALSPKASAWVIGGVGALLSTSVLLDYAGLPIPVAQGVGLAVAVLVARWRLTGHLGRLNWPFPAE</sequence>
<protein>
    <submittedName>
        <fullName evidence="9">Alpha-(1-&gt;6)-mannopyranosyltransferase A</fullName>
    </submittedName>
</protein>
<evidence type="ECO:0000256" key="6">
    <source>
        <dbReference type="ARBA" id="ARBA00023136"/>
    </source>
</evidence>
<evidence type="ECO:0000256" key="3">
    <source>
        <dbReference type="ARBA" id="ARBA00022679"/>
    </source>
</evidence>
<dbReference type="NCBIfam" id="NF038066">
    <property type="entry name" value="MptB"/>
    <property type="match status" value="1"/>
</dbReference>
<feature type="transmembrane region" description="Helical" evidence="8">
    <location>
        <begin position="389"/>
        <end position="408"/>
    </location>
</feature>
<evidence type="ECO:0000256" key="8">
    <source>
        <dbReference type="SAM" id="Phobius"/>
    </source>
</evidence>
<keyword evidence="3" id="KW-0808">Transferase</keyword>
<dbReference type="GO" id="GO:0016757">
    <property type="term" value="F:glycosyltransferase activity"/>
    <property type="evidence" value="ECO:0007669"/>
    <property type="project" value="UniProtKB-KW"/>
</dbReference>
<dbReference type="AlphaFoldDB" id="A0AAN0K7F9"/>
<evidence type="ECO:0000313" key="10">
    <source>
        <dbReference type="Proteomes" id="UP001431656"/>
    </source>
</evidence>
<feature type="transmembrane region" description="Helical" evidence="8">
    <location>
        <begin position="58"/>
        <end position="78"/>
    </location>
</feature>
<dbReference type="Pfam" id="PF26314">
    <property type="entry name" value="MptA_B_family"/>
    <property type="match status" value="1"/>
</dbReference>
<keyword evidence="10" id="KW-1185">Reference proteome</keyword>
<gene>
    <name evidence="9" type="ORF">brsh051_22390</name>
</gene>
<evidence type="ECO:0000256" key="5">
    <source>
        <dbReference type="ARBA" id="ARBA00022989"/>
    </source>
</evidence>
<accession>A0AAN0K7F9</accession>
<dbReference type="InterPro" id="IPR049829">
    <property type="entry name" value="MptA/B-like"/>
</dbReference>
<comment type="similarity">
    <text evidence="7">Belongs to the MptA/B family.</text>
</comment>
<feature type="transmembrane region" description="Helical" evidence="8">
    <location>
        <begin position="300"/>
        <end position="320"/>
    </location>
</feature>
<evidence type="ECO:0000256" key="7">
    <source>
        <dbReference type="ARBA" id="ARBA00043987"/>
    </source>
</evidence>
<keyword evidence="5 8" id="KW-1133">Transmembrane helix</keyword>
<name>A0AAN0K7F9_9ACTN</name>
<feature type="transmembrane region" description="Helical" evidence="8">
    <location>
        <begin position="453"/>
        <end position="472"/>
    </location>
</feature>
<evidence type="ECO:0000313" key="9">
    <source>
        <dbReference type="EMBL" id="BEH02958.1"/>
    </source>
</evidence>
<feature type="transmembrane region" description="Helical" evidence="8">
    <location>
        <begin position="149"/>
        <end position="169"/>
    </location>
</feature>
<feature type="transmembrane region" description="Helical" evidence="8">
    <location>
        <begin position="246"/>
        <end position="279"/>
    </location>
</feature>
<keyword evidence="2" id="KW-0328">Glycosyltransferase</keyword>
<evidence type="ECO:0000256" key="1">
    <source>
        <dbReference type="ARBA" id="ARBA00004141"/>
    </source>
</evidence>
<organism evidence="9 10">
    <name type="scientific">Brooklawnia propionicigenes</name>
    <dbReference type="NCBI Taxonomy" id="3041175"/>
    <lineage>
        <taxon>Bacteria</taxon>
        <taxon>Bacillati</taxon>
        <taxon>Actinomycetota</taxon>
        <taxon>Actinomycetes</taxon>
        <taxon>Propionibacteriales</taxon>
        <taxon>Propionibacteriaceae</taxon>
        <taxon>Brooklawnia</taxon>
    </lineage>
</organism>
<evidence type="ECO:0000256" key="2">
    <source>
        <dbReference type="ARBA" id="ARBA00022676"/>
    </source>
</evidence>